<comment type="caution">
    <text evidence="1">The sequence shown here is derived from an EMBL/GenBank/DDBJ whole genome shotgun (WGS) entry which is preliminary data.</text>
</comment>
<dbReference type="Pfam" id="PF10604">
    <property type="entry name" value="Polyketide_cyc2"/>
    <property type="match status" value="1"/>
</dbReference>
<dbReference type="InterPro" id="IPR019587">
    <property type="entry name" value="Polyketide_cyclase/dehydratase"/>
</dbReference>
<keyword evidence="2" id="KW-1185">Reference proteome</keyword>
<dbReference type="RefSeq" id="WP_130345252.1">
    <property type="nucleotide sequence ID" value="NZ_SGWQ01000005.1"/>
</dbReference>
<dbReference type="Proteomes" id="UP000294257">
    <property type="component" value="Unassembled WGS sequence"/>
</dbReference>
<evidence type="ECO:0000313" key="2">
    <source>
        <dbReference type="Proteomes" id="UP000294257"/>
    </source>
</evidence>
<dbReference type="AlphaFoldDB" id="A0A4Q7KR52"/>
<dbReference type="EMBL" id="SGWQ01000005">
    <property type="protein sequence ID" value="RZS37822.1"/>
    <property type="molecule type" value="Genomic_DNA"/>
</dbReference>
<dbReference type="SUPFAM" id="SSF55961">
    <property type="entry name" value="Bet v1-like"/>
    <property type="match status" value="1"/>
</dbReference>
<dbReference type="CDD" id="cd07812">
    <property type="entry name" value="SRPBCC"/>
    <property type="match status" value="1"/>
</dbReference>
<protein>
    <submittedName>
        <fullName evidence="1">Polyketide cyclase/dehydrase/lipid transport protein</fullName>
    </submittedName>
</protein>
<name>A0A4Q7KR52_9PSEU</name>
<evidence type="ECO:0000313" key="1">
    <source>
        <dbReference type="EMBL" id="RZS37822.1"/>
    </source>
</evidence>
<dbReference type="OrthoDB" id="4618973at2"/>
<dbReference type="Gene3D" id="3.30.530.20">
    <property type="match status" value="1"/>
</dbReference>
<reference evidence="1 2" key="1">
    <citation type="submission" date="2019-02" db="EMBL/GenBank/DDBJ databases">
        <title>Genomic Encyclopedia of Type Strains, Phase IV (KMG-IV): sequencing the most valuable type-strain genomes for metagenomic binning, comparative biology and taxonomic classification.</title>
        <authorList>
            <person name="Goeker M."/>
        </authorList>
    </citation>
    <scope>NUCLEOTIDE SEQUENCE [LARGE SCALE GENOMIC DNA]</scope>
    <source>
        <strain evidence="1 2">DSM 101727</strain>
    </source>
</reference>
<dbReference type="InterPro" id="IPR023393">
    <property type="entry name" value="START-like_dom_sf"/>
</dbReference>
<accession>A0A4Q7KR52</accession>
<proteinExistence type="predicted"/>
<gene>
    <name evidence="1" type="ORF">EV193_105381</name>
</gene>
<sequence>MSTPTARGEIDIDAPAEDVYRVVSDLPAMAVAAEEFVGGSWLRGAEEAAPGARFRGRNRRGWRRWSTLATVTDAEPGRRFAFEVTSLGLPVARWQYDLEPRGDGCRLTESTWDKRKSWFSRLTVVATGVSDRASVNTENIARTLSRVKVAVETR</sequence>
<organism evidence="1 2">
    <name type="scientific">Herbihabitans rhizosphaerae</name>
    <dbReference type="NCBI Taxonomy" id="1872711"/>
    <lineage>
        <taxon>Bacteria</taxon>
        <taxon>Bacillati</taxon>
        <taxon>Actinomycetota</taxon>
        <taxon>Actinomycetes</taxon>
        <taxon>Pseudonocardiales</taxon>
        <taxon>Pseudonocardiaceae</taxon>
        <taxon>Herbihabitans</taxon>
    </lineage>
</organism>